<gene>
    <name evidence="2" type="ORF">PYW07_000479</name>
</gene>
<feature type="compositionally biased region" description="Basic residues" evidence="1">
    <location>
        <begin position="144"/>
        <end position="153"/>
    </location>
</feature>
<sequence length="240" mass="27610">MSDRYVVNELLAYIQTEIDNVPTARLIHVKMKCLEFFEADDILEARSKLYECLGMDVGILDGMDKQSNLLDIFDRFDITPKHKQPIFVSRDWRKLPQGKDHPATRTILEHIRGLMDLLTTPDRDDDASMPQAAPAVQYRGGRANNRRAPRRRGGPSPATPARRSPQPYPDWSPPENYPNRYGLSSPTPVYAAEYRLFEDPYNTNPLTLNEVLQNRPAARLQRGRGAARGWRRNGTRYVYR</sequence>
<dbReference type="AlphaFoldDB" id="A0AAD7Z1M6"/>
<feature type="compositionally biased region" description="Low complexity" evidence="1">
    <location>
        <begin position="154"/>
        <end position="163"/>
    </location>
</feature>
<name>A0AAD7Z1M6_MYTSE</name>
<feature type="compositionally biased region" description="Pro residues" evidence="1">
    <location>
        <begin position="166"/>
        <end position="176"/>
    </location>
</feature>
<feature type="region of interest" description="Disordered" evidence="1">
    <location>
        <begin position="119"/>
        <end position="182"/>
    </location>
</feature>
<reference evidence="2" key="1">
    <citation type="submission" date="2023-03" db="EMBL/GenBank/DDBJ databases">
        <title>Chromosome-level genomes of two armyworms, Mythimna separata and Mythimna loreyi, provide insights into the biosynthesis and reception of sex pheromones.</title>
        <authorList>
            <person name="Zhao H."/>
        </authorList>
    </citation>
    <scope>NUCLEOTIDE SEQUENCE</scope>
    <source>
        <strain evidence="2">BeijingLab</strain>
        <tissue evidence="2">Pupa</tissue>
    </source>
</reference>
<accession>A0AAD7Z1M6</accession>
<dbReference type="Proteomes" id="UP001231518">
    <property type="component" value="Chromosome 1"/>
</dbReference>
<comment type="caution">
    <text evidence="2">The sequence shown here is derived from an EMBL/GenBank/DDBJ whole genome shotgun (WGS) entry which is preliminary data.</text>
</comment>
<protein>
    <submittedName>
        <fullName evidence="2">Uncharacterized protein</fullName>
    </submittedName>
</protein>
<evidence type="ECO:0000313" key="3">
    <source>
        <dbReference type="Proteomes" id="UP001231518"/>
    </source>
</evidence>
<evidence type="ECO:0000313" key="2">
    <source>
        <dbReference type="EMBL" id="KAJ8737208.1"/>
    </source>
</evidence>
<proteinExistence type="predicted"/>
<evidence type="ECO:0000256" key="1">
    <source>
        <dbReference type="SAM" id="MobiDB-lite"/>
    </source>
</evidence>
<organism evidence="2 3">
    <name type="scientific">Mythimna separata</name>
    <name type="common">Oriental armyworm</name>
    <name type="synonym">Pseudaletia separata</name>
    <dbReference type="NCBI Taxonomy" id="271217"/>
    <lineage>
        <taxon>Eukaryota</taxon>
        <taxon>Metazoa</taxon>
        <taxon>Ecdysozoa</taxon>
        <taxon>Arthropoda</taxon>
        <taxon>Hexapoda</taxon>
        <taxon>Insecta</taxon>
        <taxon>Pterygota</taxon>
        <taxon>Neoptera</taxon>
        <taxon>Endopterygota</taxon>
        <taxon>Lepidoptera</taxon>
        <taxon>Glossata</taxon>
        <taxon>Ditrysia</taxon>
        <taxon>Noctuoidea</taxon>
        <taxon>Noctuidae</taxon>
        <taxon>Noctuinae</taxon>
        <taxon>Hadenini</taxon>
        <taxon>Mythimna</taxon>
    </lineage>
</organism>
<dbReference type="EMBL" id="JARGEI010000001">
    <property type="protein sequence ID" value="KAJ8737208.1"/>
    <property type="molecule type" value="Genomic_DNA"/>
</dbReference>
<keyword evidence="3" id="KW-1185">Reference proteome</keyword>